<protein>
    <recommendedName>
        <fullName evidence="2">Serine aminopeptidase S33 domain-containing protein</fullName>
    </recommendedName>
</protein>
<dbReference type="InterPro" id="IPR029058">
    <property type="entry name" value="AB_hydrolase_fold"/>
</dbReference>
<sequence>MRRARSRLSLRSRRDGATRAAPHRAGGGRCSPAPAAWALDGAGRPRAGAVGGRRRPEVFDVAGQLCTRTDIQLTSTQGHTLECSHFRPAADAAGAPAPCAVYLHGSGSSRLEALWVVPRLLERNVSVFAFDFAGCGHSTGDYVSLGHYEEKDLGVVLRHLRRSGVPSVALWGRSMGAAAAVLRAARDRSLAACVLDSAFTDLRTVCAEFADQAALPVPRLLVGAALEAVRGEVEARAGFDVCAVAPALAAPRARPGALAPRGGPEERLGWPELGGRLCGRPQRPAAGRVLGPGAVRSPRARQCTLPKPWAAALHAGMCGSGRATASAARPAAAAAAGAGQGAAPRTQACSSR</sequence>
<dbReference type="EMBL" id="CAUYUJ010003125">
    <property type="protein sequence ID" value="CAK0804005.1"/>
    <property type="molecule type" value="Genomic_DNA"/>
</dbReference>
<dbReference type="PANTHER" id="PTHR43358">
    <property type="entry name" value="ALPHA/BETA-HYDROLASE"/>
    <property type="match status" value="1"/>
</dbReference>
<reference evidence="3" key="1">
    <citation type="submission" date="2023-10" db="EMBL/GenBank/DDBJ databases">
        <authorList>
            <person name="Chen Y."/>
            <person name="Shah S."/>
            <person name="Dougan E. K."/>
            <person name="Thang M."/>
            <person name="Chan C."/>
        </authorList>
    </citation>
    <scope>NUCLEOTIDE SEQUENCE [LARGE SCALE GENOMIC DNA]</scope>
</reference>
<feature type="domain" description="Serine aminopeptidase S33" evidence="2">
    <location>
        <begin position="100"/>
        <end position="205"/>
    </location>
</feature>
<dbReference type="SUPFAM" id="SSF53474">
    <property type="entry name" value="alpha/beta-Hydrolases"/>
    <property type="match status" value="1"/>
</dbReference>
<dbReference type="InterPro" id="IPR022742">
    <property type="entry name" value="Hydrolase_4"/>
</dbReference>
<proteinExistence type="predicted"/>
<feature type="region of interest" description="Disordered" evidence="1">
    <location>
        <begin position="1"/>
        <end position="32"/>
    </location>
</feature>
<comment type="caution">
    <text evidence="3">The sequence shown here is derived from an EMBL/GenBank/DDBJ whole genome shotgun (WGS) entry which is preliminary data.</text>
</comment>
<dbReference type="PANTHER" id="PTHR43358:SF4">
    <property type="entry name" value="ALPHA_BETA HYDROLASE FOLD-1 DOMAIN-CONTAINING PROTEIN"/>
    <property type="match status" value="1"/>
</dbReference>
<dbReference type="Proteomes" id="UP001189429">
    <property type="component" value="Unassembled WGS sequence"/>
</dbReference>
<evidence type="ECO:0000313" key="3">
    <source>
        <dbReference type="EMBL" id="CAK0804005.1"/>
    </source>
</evidence>
<dbReference type="Pfam" id="PF12146">
    <property type="entry name" value="Hydrolase_4"/>
    <property type="match status" value="1"/>
</dbReference>
<evidence type="ECO:0000313" key="4">
    <source>
        <dbReference type="Proteomes" id="UP001189429"/>
    </source>
</evidence>
<accession>A0ABN9QJQ5</accession>
<name>A0ABN9QJQ5_9DINO</name>
<feature type="compositionally biased region" description="Basic residues" evidence="1">
    <location>
        <begin position="1"/>
        <end position="11"/>
    </location>
</feature>
<evidence type="ECO:0000259" key="2">
    <source>
        <dbReference type="Pfam" id="PF12146"/>
    </source>
</evidence>
<keyword evidence="4" id="KW-1185">Reference proteome</keyword>
<dbReference type="Gene3D" id="3.40.50.1820">
    <property type="entry name" value="alpha/beta hydrolase"/>
    <property type="match status" value="1"/>
</dbReference>
<organism evidence="3 4">
    <name type="scientific">Prorocentrum cordatum</name>
    <dbReference type="NCBI Taxonomy" id="2364126"/>
    <lineage>
        <taxon>Eukaryota</taxon>
        <taxon>Sar</taxon>
        <taxon>Alveolata</taxon>
        <taxon>Dinophyceae</taxon>
        <taxon>Prorocentrales</taxon>
        <taxon>Prorocentraceae</taxon>
        <taxon>Prorocentrum</taxon>
    </lineage>
</organism>
<gene>
    <name evidence="3" type="ORF">PCOR1329_LOCUS10949</name>
</gene>
<evidence type="ECO:0000256" key="1">
    <source>
        <dbReference type="SAM" id="MobiDB-lite"/>
    </source>
</evidence>
<dbReference type="InterPro" id="IPR052920">
    <property type="entry name" value="DNA-binding_regulatory"/>
</dbReference>